<keyword evidence="14 20" id="KW-0378">Hydrolase</keyword>
<dbReference type="AlphaFoldDB" id="A0A7T7F2K2"/>
<dbReference type="NCBIfam" id="TIGR01662">
    <property type="entry name" value="HAD-SF-IIIA"/>
    <property type="match status" value="1"/>
</dbReference>
<comment type="similarity">
    <text evidence="7">In the C-terminal section; belongs to the HTP reductase family.</text>
</comment>
<dbReference type="SUPFAM" id="SSF56784">
    <property type="entry name" value="HAD-like"/>
    <property type="match status" value="1"/>
</dbReference>
<name>A0A7T7F2K2_9BACT</name>
<dbReference type="InterPro" id="IPR036412">
    <property type="entry name" value="HAD-like_sf"/>
</dbReference>
<proteinExistence type="inferred from homology"/>
<dbReference type="InterPro" id="IPR024072">
    <property type="entry name" value="DHFR-like_dom_sf"/>
</dbReference>
<dbReference type="Gene3D" id="3.40.140.10">
    <property type="entry name" value="Cytidine Deaminase, domain 2"/>
    <property type="match status" value="1"/>
</dbReference>
<comment type="function">
    <text evidence="1">Converts 2,5-diamino-6-(ribosylamino)-4(3h)-pyrimidinone 5'-phosphate into 5-amino-6-(ribosylamino)-2,4(1h,3h)-pyrimidinedione 5'-phosphate.</text>
</comment>
<keyword evidence="17" id="KW-0119">Carbohydrate metabolism</keyword>
<evidence type="ECO:0000256" key="15">
    <source>
        <dbReference type="ARBA" id="ARBA00022833"/>
    </source>
</evidence>
<evidence type="ECO:0000256" key="13">
    <source>
        <dbReference type="ARBA" id="ARBA00022723"/>
    </source>
</evidence>
<evidence type="ECO:0000256" key="8">
    <source>
        <dbReference type="ARBA" id="ARBA00012766"/>
    </source>
</evidence>
<evidence type="ECO:0000256" key="6">
    <source>
        <dbReference type="ARBA" id="ARBA00005628"/>
    </source>
</evidence>
<evidence type="ECO:0000256" key="1">
    <source>
        <dbReference type="ARBA" id="ARBA00002151"/>
    </source>
</evidence>
<evidence type="ECO:0000256" key="11">
    <source>
        <dbReference type="ARBA" id="ARBA00022490"/>
    </source>
</evidence>
<dbReference type="GO" id="GO:0008270">
    <property type="term" value="F:zinc ion binding"/>
    <property type="evidence" value="ECO:0007669"/>
    <property type="project" value="InterPro"/>
</dbReference>
<evidence type="ECO:0000313" key="20">
    <source>
        <dbReference type="EMBL" id="QQL45647.1"/>
    </source>
</evidence>
<dbReference type="GO" id="GO:0008835">
    <property type="term" value="F:diaminohydroxyphosphoribosylaminopyrimidine deaminase activity"/>
    <property type="evidence" value="ECO:0007669"/>
    <property type="project" value="UniProtKB-EC"/>
</dbReference>
<comment type="subcellular location">
    <subcellularLocation>
        <location evidence="2">Cytoplasm</location>
    </subcellularLocation>
</comment>
<dbReference type="InterPro" id="IPR016193">
    <property type="entry name" value="Cytidine_deaminase-like"/>
</dbReference>
<dbReference type="PANTHER" id="PTHR42891">
    <property type="entry name" value="D-GLYCERO-BETA-D-MANNO-HEPTOSE-1,7-BISPHOSPHATE 7-PHOSPHATASE"/>
    <property type="match status" value="1"/>
</dbReference>
<dbReference type="InterPro" id="IPR004446">
    <property type="entry name" value="Heptose_bisP_phosphatase"/>
</dbReference>
<comment type="similarity">
    <text evidence="5">In the N-terminal section; belongs to the cytidine and deoxycytidylate deaminase family.</text>
</comment>
<evidence type="ECO:0000256" key="14">
    <source>
        <dbReference type="ARBA" id="ARBA00022801"/>
    </source>
</evidence>
<keyword evidence="11" id="KW-0963">Cytoplasm</keyword>
<dbReference type="Pfam" id="PF13242">
    <property type="entry name" value="Hydrolase_like"/>
    <property type="match status" value="1"/>
</dbReference>
<reference evidence="20 21" key="1">
    <citation type="submission" date="2020-12" db="EMBL/GenBank/DDBJ databases">
        <title>Sulforoseuscoccus oceanibium gen. nov., sp. nov., a representative of the phylum Verrucomicrobia with special cytoplasmic membrane, and proposal of Sulforoseuscoccusaceae fam. nov.</title>
        <authorList>
            <person name="Xi F."/>
        </authorList>
    </citation>
    <scope>NUCLEOTIDE SEQUENCE [LARGE SCALE GENOMIC DNA]</scope>
    <source>
        <strain evidence="20 21">T37</strain>
    </source>
</reference>
<keyword evidence="15" id="KW-0862">Zinc</keyword>
<dbReference type="SUPFAM" id="SSF53597">
    <property type="entry name" value="Dihydrofolate reductase-like"/>
    <property type="match status" value="1"/>
</dbReference>
<dbReference type="GO" id="GO:0005975">
    <property type="term" value="P:carbohydrate metabolic process"/>
    <property type="evidence" value="ECO:0007669"/>
    <property type="project" value="InterPro"/>
</dbReference>
<evidence type="ECO:0000256" key="16">
    <source>
        <dbReference type="ARBA" id="ARBA00023268"/>
    </source>
</evidence>
<dbReference type="SUPFAM" id="SSF53927">
    <property type="entry name" value="Cytidine deaminase-like"/>
    <property type="match status" value="1"/>
</dbReference>
<dbReference type="PROSITE" id="PS00903">
    <property type="entry name" value="CYT_DCMP_DEAMINASES_1"/>
    <property type="match status" value="1"/>
</dbReference>
<evidence type="ECO:0000256" key="2">
    <source>
        <dbReference type="ARBA" id="ARBA00004496"/>
    </source>
</evidence>
<evidence type="ECO:0000256" key="17">
    <source>
        <dbReference type="ARBA" id="ARBA00023277"/>
    </source>
</evidence>
<dbReference type="GO" id="GO:0016791">
    <property type="term" value="F:phosphatase activity"/>
    <property type="evidence" value="ECO:0007669"/>
    <property type="project" value="InterPro"/>
</dbReference>
<dbReference type="Proteomes" id="UP000475117">
    <property type="component" value="Chromosome"/>
</dbReference>
<dbReference type="InterPro" id="IPR004794">
    <property type="entry name" value="Eubact_RibD"/>
</dbReference>
<evidence type="ECO:0000256" key="7">
    <source>
        <dbReference type="ARBA" id="ARBA00007417"/>
    </source>
</evidence>
<dbReference type="Pfam" id="PF00383">
    <property type="entry name" value="dCMP_cyt_deam_1"/>
    <property type="match status" value="1"/>
</dbReference>
<keyword evidence="16" id="KW-0511">Multifunctional enzyme</keyword>
<dbReference type="CDD" id="cd01284">
    <property type="entry name" value="Riboflavin_deaminase-reductase"/>
    <property type="match status" value="1"/>
</dbReference>
<evidence type="ECO:0000256" key="3">
    <source>
        <dbReference type="ARBA" id="ARBA00004882"/>
    </source>
</evidence>
<dbReference type="RefSeq" id="WP_164363320.1">
    <property type="nucleotide sequence ID" value="NZ_CP066776.1"/>
</dbReference>
<dbReference type="InterPro" id="IPR006543">
    <property type="entry name" value="Histidinol-phos"/>
</dbReference>
<dbReference type="Gene3D" id="3.40.430.10">
    <property type="entry name" value="Dihydrofolate Reductase, subunit A"/>
    <property type="match status" value="1"/>
</dbReference>
<sequence>MISDALWMEEALIEARKGIGLTAPNPAVGAVIVKDGEVIGRGWHRAAGQPHAEREALADARERHGEDAIRGATAYVTLEPCSTTGRTPPCCDGLIEAGIFRVVWGATDPNPAHVGAAEKILNDAGVETSHGMMADECEEVIRGFASVQTRNRPWVIAKSAMSIDGRITRPAGEGQWLTSPESLSRVQQIRSQVDAIVTSGATLRADNPALTLRVAHPHGEKAPLWRVVFSRGGGLPAEAQVFTDAQRERTLVVMVGAPEGAVVEARALVGNERVAVVESIVGGLEWLCQWGIQTVMVEAGGRMLGEWIDRQLVDEFVGFVAPMLCGGGAVGVAGVGVPSVTMSPRLSGFTSERIGNDVMVRGVARYPASEVVASGVRRMPCVFFDRDGVVNDPRDHYYVTRWSEFHFMEGIIDVIAKVKAAGCLAILVTSQRGVGKGRMSEADLAEIHQQMQEELERQGAAFDGIYSYTGLAPDGPGAKPRPDMIYDALADHPIDLTLSVIIGDADRDIEMGRNAGIRTIRLVGEKAVGVEADATVQRPGELLAVLREMGFVM</sequence>
<feature type="domain" description="CMP/dCMP-type deaminase" evidence="19">
    <location>
        <begin position="2"/>
        <end position="128"/>
    </location>
</feature>
<comment type="pathway">
    <text evidence="3">Cofactor biosynthesis; riboflavin biosynthesis; 5-amino-6-(D-ribitylamino)uracil from GTP: step 2/4.</text>
</comment>
<dbReference type="GO" id="GO:0005737">
    <property type="term" value="C:cytoplasm"/>
    <property type="evidence" value="ECO:0007669"/>
    <property type="project" value="UniProtKB-SubCell"/>
</dbReference>
<dbReference type="InterPro" id="IPR002734">
    <property type="entry name" value="RibDG_C"/>
</dbReference>
<keyword evidence="13" id="KW-0479">Metal-binding</keyword>
<dbReference type="InterPro" id="IPR002125">
    <property type="entry name" value="CMP_dCMP_dom"/>
</dbReference>
<keyword evidence="12" id="KW-0686">Riboflavin biosynthesis</keyword>
<comment type="similarity">
    <text evidence="6">Belongs to the GmhB family.</text>
</comment>
<dbReference type="EC" id="3.5.4.26" evidence="8"/>
<evidence type="ECO:0000256" key="12">
    <source>
        <dbReference type="ARBA" id="ARBA00022619"/>
    </source>
</evidence>
<dbReference type="KEGG" id="soa:G3M56_003390"/>
<evidence type="ECO:0000256" key="9">
    <source>
        <dbReference type="ARBA" id="ARBA00013173"/>
    </source>
</evidence>
<dbReference type="NCBIfam" id="TIGR00326">
    <property type="entry name" value="eubact_ribD"/>
    <property type="match status" value="1"/>
</dbReference>
<dbReference type="EC" id="1.1.1.193" evidence="9"/>
<evidence type="ECO:0000256" key="10">
    <source>
        <dbReference type="ARBA" id="ARBA00019930"/>
    </source>
</evidence>
<dbReference type="Gene3D" id="3.40.50.1000">
    <property type="entry name" value="HAD superfamily/HAD-like"/>
    <property type="match status" value="1"/>
</dbReference>
<dbReference type="PANTHER" id="PTHR42891:SF1">
    <property type="entry name" value="D-GLYCERO-BETA-D-MANNO-HEPTOSE-1,7-BISPHOSPHATE 7-PHOSPHATASE"/>
    <property type="match status" value="1"/>
</dbReference>
<evidence type="ECO:0000256" key="4">
    <source>
        <dbReference type="ARBA" id="ARBA00004910"/>
    </source>
</evidence>
<dbReference type="GO" id="GO:0008703">
    <property type="term" value="F:5-amino-6-(5-phosphoribosylamino)uracil reductase activity"/>
    <property type="evidence" value="ECO:0007669"/>
    <property type="project" value="UniProtKB-EC"/>
</dbReference>
<evidence type="ECO:0000313" key="21">
    <source>
        <dbReference type="Proteomes" id="UP000475117"/>
    </source>
</evidence>
<evidence type="ECO:0000256" key="5">
    <source>
        <dbReference type="ARBA" id="ARBA00005259"/>
    </source>
</evidence>
<gene>
    <name evidence="20" type="primary">ribD</name>
    <name evidence="20" type="ORF">G3M56_003390</name>
</gene>
<dbReference type="InterPro" id="IPR023214">
    <property type="entry name" value="HAD_sf"/>
</dbReference>
<dbReference type="UniPathway" id="UPA00275">
    <property type="reaction ID" value="UER00401"/>
</dbReference>
<dbReference type="InterPro" id="IPR006549">
    <property type="entry name" value="HAD-SF_hydro_IIIA"/>
</dbReference>
<keyword evidence="21" id="KW-1185">Reference proteome</keyword>
<evidence type="ECO:0000259" key="19">
    <source>
        <dbReference type="PROSITE" id="PS51747"/>
    </source>
</evidence>
<protein>
    <recommendedName>
        <fullName evidence="10">Riboflavin biosynthesis protein RibD</fullName>
        <ecNumber evidence="9">1.1.1.193</ecNumber>
        <ecNumber evidence="8">3.5.4.26</ecNumber>
    </recommendedName>
    <alternativeName>
        <fullName evidence="18">D,D-heptose 1,7-bisphosphate phosphatase</fullName>
    </alternativeName>
</protein>
<comment type="pathway">
    <text evidence="4">Cofactor biosynthesis; riboflavin biosynthesis; 5-amino-6-(D-ribitylamino)uracil from GTP: step 3/4.</text>
</comment>
<keyword evidence="20" id="KW-0560">Oxidoreductase</keyword>
<accession>A0A7T7F2K2</accession>
<organism evidence="20 21">
    <name type="scientific">Sulfuriroseicoccus oceanibius</name>
    <dbReference type="NCBI Taxonomy" id="2707525"/>
    <lineage>
        <taxon>Bacteria</taxon>
        <taxon>Pseudomonadati</taxon>
        <taxon>Verrucomicrobiota</taxon>
        <taxon>Verrucomicrobiia</taxon>
        <taxon>Verrucomicrobiales</taxon>
        <taxon>Verrucomicrobiaceae</taxon>
        <taxon>Sulfuriroseicoccus</taxon>
    </lineage>
</organism>
<evidence type="ECO:0000256" key="18">
    <source>
        <dbReference type="ARBA" id="ARBA00031828"/>
    </source>
</evidence>
<dbReference type="InterPro" id="IPR016192">
    <property type="entry name" value="APOBEC/CMP_deaminase_Zn-bd"/>
</dbReference>
<dbReference type="EMBL" id="CP066776">
    <property type="protein sequence ID" value="QQL45647.1"/>
    <property type="molecule type" value="Genomic_DNA"/>
</dbReference>
<dbReference type="PROSITE" id="PS51747">
    <property type="entry name" value="CYT_DCMP_DEAMINASES_2"/>
    <property type="match status" value="1"/>
</dbReference>
<dbReference type="NCBIfam" id="TIGR01656">
    <property type="entry name" value="Histidinol-ppas"/>
    <property type="match status" value="1"/>
</dbReference>
<dbReference type="Pfam" id="PF01872">
    <property type="entry name" value="RibD_C"/>
    <property type="match status" value="1"/>
</dbReference>
<dbReference type="GO" id="GO:0009231">
    <property type="term" value="P:riboflavin biosynthetic process"/>
    <property type="evidence" value="ECO:0007669"/>
    <property type="project" value="UniProtKB-UniPathway"/>
</dbReference>